<dbReference type="PANTHER" id="PTHR23024">
    <property type="entry name" value="ARYLACETAMIDE DEACETYLASE"/>
    <property type="match status" value="1"/>
</dbReference>
<dbReference type="InterPro" id="IPR013094">
    <property type="entry name" value="AB_hydrolase_3"/>
</dbReference>
<dbReference type="GO" id="GO:0016787">
    <property type="term" value="F:hydrolase activity"/>
    <property type="evidence" value="ECO:0007669"/>
    <property type="project" value="UniProtKB-KW"/>
</dbReference>
<evidence type="ECO:0000313" key="4">
    <source>
        <dbReference type="EMBL" id="GAA0763732.1"/>
    </source>
</evidence>
<dbReference type="InterPro" id="IPR050466">
    <property type="entry name" value="Carboxylest/Gibb_receptor"/>
</dbReference>
<evidence type="ECO:0000313" key="5">
    <source>
        <dbReference type="Proteomes" id="UP001500279"/>
    </source>
</evidence>
<dbReference type="Gene3D" id="3.40.50.1820">
    <property type="entry name" value="alpha/beta hydrolase"/>
    <property type="match status" value="1"/>
</dbReference>
<evidence type="ECO:0000256" key="2">
    <source>
        <dbReference type="PROSITE-ProRule" id="PRU10038"/>
    </source>
</evidence>
<dbReference type="InterPro" id="IPR029058">
    <property type="entry name" value="AB_hydrolase_fold"/>
</dbReference>
<reference evidence="4 5" key="1">
    <citation type="journal article" date="2019" name="Int. J. Syst. Evol. Microbiol.">
        <title>The Global Catalogue of Microorganisms (GCM) 10K type strain sequencing project: providing services to taxonomists for standard genome sequencing and annotation.</title>
        <authorList>
            <consortium name="The Broad Institute Genomics Platform"/>
            <consortium name="The Broad Institute Genome Sequencing Center for Infectious Disease"/>
            <person name="Wu L."/>
            <person name="Ma J."/>
        </authorList>
    </citation>
    <scope>NUCLEOTIDE SEQUENCE [LARGE SCALE GENOMIC DNA]</scope>
    <source>
        <strain evidence="4 5">JCM 15503</strain>
    </source>
</reference>
<dbReference type="Pfam" id="PF07859">
    <property type="entry name" value="Abhydrolase_3"/>
    <property type="match status" value="1"/>
</dbReference>
<proteinExistence type="predicted"/>
<dbReference type="PROSITE" id="PS00122">
    <property type="entry name" value="CARBOXYLESTERASE_B_1"/>
    <property type="match status" value="1"/>
</dbReference>
<keyword evidence="5" id="KW-1185">Reference proteome</keyword>
<protein>
    <submittedName>
        <fullName evidence="4">Alpha/beta hydrolase</fullName>
    </submittedName>
</protein>
<feature type="domain" description="Alpha/beta hydrolase fold-3" evidence="3">
    <location>
        <begin position="78"/>
        <end position="286"/>
    </location>
</feature>
<name>A0ABN1KDY9_9BURK</name>
<sequence length="311" mass="31937">MLDLQLGAMMAQAQAAGMPDLCDLPVQAARGLYRQILASADVAPADVGVSEFRDQLGDSPVHLRVYTPHGATAALPVVVYWHGGGYALGDLDGYDAVCRQLCHDTGVIVASAAYRLAPEHPFPAAPEDAWAALNWVAEHAHRFGGDASRLAVAGDSAGAVLATVAAIRARDARGPAIAYQALMYPAAAGGHDGDFPSREAHAAGPTLTLRTVASFNELYFGAAAKAADYRGAPLLAPSLAGLPPALLQLAAHDPLRDEAMAYGQALLAAGSAVSIVEYHGLAHGFVSMGGGVAAARLAQLQLAAALRQALP</sequence>
<dbReference type="EMBL" id="BAAAEW010000037">
    <property type="protein sequence ID" value="GAA0763732.1"/>
    <property type="molecule type" value="Genomic_DNA"/>
</dbReference>
<keyword evidence="1 4" id="KW-0378">Hydrolase</keyword>
<accession>A0ABN1KDY9</accession>
<gene>
    <name evidence="4" type="ORF">GCM10009107_49370</name>
</gene>
<dbReference type="RefSeq" id="WP_231013087.1">
    <property type="nucleotide sequence ID" value="NZ_BAAAEW010000037.1"/>
</dbReference>
<dbReference type="Proteomes" id="UP001500279">
    <property type="component" value="Unassembled WGS sequence"/>
</dbReference>
<comment type="caution">
    <text evidence="4">The sequence shown here is derived from an EMBL/GenBank/DDBJ whole genome shotgun (WGS) entry which is preliminary data.</text>
</comment>
<dbReference type="PROSITE" id="PS01174">
    <property type="entry name" value="LIPASE_GDXG_SER"/>
    <property type="match status" value="1"/>
</dbReference>
<dbReference type="SUPFAM" id="SSF53474">
    <property type="entry name" value="alpha/beta-Hydrolases"/>
    <property type="match status" value="1"/>
</dbReference>
<dbReference type="InterPro" id="IPR033140">
    <property type="entry name" value="Lipase_GDXG_put_SER_AS"/>
</dbReference>
<feature type="active site" evidence="2">
    <location>
        <position position="156"/>
    </location>
</feature>
<evidence type="ECO:0000259" key="3">
    <source>
        <dbReference type="Pfam" id="PF07859"/>
    </source>
</evidence>
<dbReference type="InterPro" id="IPR019826">
    <property type="entry name" value="Carboxylesterase_B_AS"/>
</dbReference>
<dbReference type="PANTHER" id="PTHR23024:SF24">
    <property type="entry name" value="ALPHA_BETA HYDROLASE FOLD-3 DOMAIN-CONTAINING PROTEIN"/>
    <property type="match status" value="1"/>
</dbReference>
<organism evidence="4 5">
    <name type="scientific">Ideonella azotifigens</name>
    <dbReference type="NCBI Taxonomy" id="513160"/>
    <lineage>
        <taxon>Bacteria</taxon>
        <taxon>Pseudomonadati</taxon>
        <taxon>Pseudomonadota</taxon>
        <taxon>Betaproteobacteria</taxon>
        <taxon>Burkholderiales</taxon>
        <taxon>Sphaerotilaceae</taxon>
        <taxon>Ideonella</taxon>
    </lineage>
</organism>
<evidence type="ECO:0000256" key="1">
    <source>
        <dbReference type="ARBA" id="ARBA00022801"/>
    </source>
</evidence>